<comment type="caution">
    <text evidence="8">The sequence shown here is derived from an EMBL/GenBank/DDBJ whole genome shotgun (WGS) entry which is preliminary data.</text>
</comment>
<dbReference type="InterPro" id="IPR046848">
    <property type="entry name" value="E_motif"/>
</dbReference>
<evidence type="ECO:0000313" key="8">
    <source>
        <dbReference type="EMBL" id="OAY65955.1"/>
    </source>
</evidence>
<protein>
    <submittedName>
        <fullName evidence="8">Pentatricopeptide repeat-containing protein</fullName>
    </submittedName>
</protein>
<dbReference type="Proteomes" id="UP000092600">
    <property type="component" value="Unassembled WGS sequence"/>
</dbReference>
<dbReference type="GO" id="GO:0003729">
    <property type="term" value="F:mRNA binding"/>
    <property type="evidence" value="ECO:0007669"/>
    <property type="project" value="UniProtKB-ARBA"/>
</dbReference>
<evidence type="ECO:0000256" key="5">
    <source>
        <dbReference type="SAM" id="MobiDB-lite"/>
    </source>
</evidence>
<reference evidence="8 9" key="1">
    <citation type="journal article" date="2016" name="DNA Res.">
        <title>The draft genome of MD-2 pineapple using hybrid error correction of long reads.</title>
        <authorList>
            <person name="Redwan R.M."/>
            <person name="Saidin A."/>
            <person name="Kumar S.V."/>
        </authorList>
    </citation>
    <scope>NUCLEOTIDE SEQUENCE [LARGE SCALE GENOMIC DNA]</scope>
    <source>
        <strain evidence="9">cv. MD2</strain>
        <tissue evidence="8">Leaf</tissue>
    </source>
</reference>
<evidence type="ECO:0000256" key="1">
    <source>
        <dbReference type="ARBA" id="ARBA00006643"/>
    </source>
</evidence>
<dbReference type="FunFam" id="1.25.40.10:FF:000690">
    <property type="entry name" value="Pentatricopeptide repeat-containing protein"/>
    <property type="match status" value="1"/>
</dbReference>
<feature type="repeat" description="PPR" evidence="4">
    <location>
        <begin position="410"/>
        <end position="445"/>
    </location>
</feature>
<dbReference type="PANTHER" id="PTHR47926:SF436">
    <property type="entry name" value="PENTATRICOPEPTIDE REPEAT-CONTAINING PROTEIN ELI1, CHLOROPLASTIC-LIKE ISOFORM X2"/>
    <property type="match status" value="1"/>
</dbReference>
<accession>A0A199UMV5</accession>
<dbReference type="PANTHER" id="PTHR47926">
    <property type="entry name" value="PENTATRICOPEPTIDE REPEAT-CONTAINING PROTEIN"/>
    <property type="match status" value="1"/>
</dbReference>
<name>A0A199UMV5_ANACO</name>
<dbReference type="InterPro" id="IPR002885">
    <property type="entry name" value="PPR_rpt"/>
</dbReference>
<dbReference type="Gene3D" id="1.25.40.10">
    <property type="entry name" value="Tetratricopeptide repeat domain"/>
    <property type="match status" value="2"/>
</dbReference>
<keyword evidence="6" id="KW-1133">Transmembrane helix</keyword>
<keyword evidence="6" id="KW-0472">Membrane</keyword>
<feature type="transmembrane region" description="Helical" evidence="6">
    <location>
        <begin position="21"/>
        <end position="50"/>
    </location>
</feature>
<dbReference type="GO" id="GO:0008270">
    <property type="term" value="F:zinc ion binding"/>
    <property type="evidence" value="ECO:0007669"/>
    <property type="project" value="InterPro"/>
</dbReference>
<dbReference type="InterPro" id="IPR046960">
    <property type="entry name" value="PPR_At4g14850-like_plant"/>
</dbReference>
<dbReference type="FunFam" id="1.25.40.10:FF:000427">
    <property type="entry name" value="Pentatricopeptide repeat-containing protein chloroplastic"/>
    <property type="match status" value="1"/>
</dbReference>
<dbReference type="AlphaFoldDB" id="A0A199UMV5"/>
<dbReference type="PROSITE" id="PS51375">
    <property type="entry name" value="PPR"/>
    <property type="match status" value="3"/>
</dbReference>
<evidence type="ECO:0000313" key="9">
    <source>
        <dbReference type="Proteomes" id="UP000092600"/>
    </source>
</evidence>
<organism evidence="8 9">
    <name type="scientific">Ananas comosus</name>
    <name type="common">Pineapple</name>
    <name type="synonym">Ananas ananas</name>
    <dbReference type="NCBI Taxonomy" id="4615"/>
    <lineage>
        <taxon>Eukaryota</taxon>
        <taxon>Viridiplantae</taxon>
        <taxon>Streptophyta</taxon>
        <taxon>Embryophyta</taxon>
        <taxon>Tracheophyta</taxon>
        <taxon>Spermatophyta</taxon>
        <taxon>Magnoliopsida</taxon>
        <taxon>Liliopsida</taxon>
        <taxon>Poales</taxon>
        <taxon>Bromeliaceae</taxon>
        <taxon>Bromelioideae</taxon>
        <taxon>Ananas</taxon>
    </lineage>
</organism>
<dbReference type="InterPro" id="IPR011990">
    <property type="entry name" value="TPR-like_helical_dom_sf"/>
</dbReference>
<comment type="similarity">
    <text evidence="1">Belongs to the PPR family. PCMP-H subfamily.</text>
</comment>
<gene>
    <name evidence="8" type="ORF">ACMD2_12398</name>
</gene>
<feature type="compositionally biased region" description="Low complexity" evidence="5">
    <location>
        <begin position="117"/>
        <end position="137"/>
    </location>
</feature>
<dbReference type="Pfam" id="PF01535">
    <property type="entry name" value="PPR"/>
    <property type="match status" value="4"/>
</dbReference>
<evidence type="ECO:0000256" key="4">
    <source>
        <dbReference type="PROSITE-ProRule" id="PRU00708"/>
    </source>
</evidence>
<evidence type="ECO:0000256" key="6">
    <source>
        <dbReference type="SAM" id="Phobius"/>
    </source>
</evidence>
<feature type="domain" description="DYW" evidence="7">
    <location>
        <begin position="638"/>
        <end position="707"/>
    </location>
</feature>
<dbReference type="EMBL" id="LSRQ01006576">
    <property type="protein sequence ID" value="OAY65955.1"/>
    <property type="molecule type" value="Genomic_DNA"/>
</dbReference>
<sequence length="707" mass="78255">MRKFDPWPVFFKREWRRNWPFLVGFAITGAVITIYAASLTGTLLLLLLLFVTLTIDLLPPSTLPSIPIIFDLTLFSLLLCTQRRTLRTPPTPRRSGGLKRKINYQFASTFHQQQAIRPSVRPSVRPSPSMFAASLSPPSIPPHPSTTATTAPALSETKQLQALLLKTGAAQNRLLSLGANRTGPADPSLIARALVLLSHSPNPTPTPSFLRNTILQSLSQSPHPQRAILLYSASLEYAIPPTPHTFPSLLKSLSLLLALREGSQIHAHIVKLGFKSDLHSRNALIHLYASCGCVDRARKAFDGMPQRDVVSWNAMIAGYARNKLSGAALELFRELQLAGGVAPDEVTLVAALTACADAGALRLGEWAHRYIRRHRMDGRIGVNTALIDMYSKCGCIDRAVEIFENIAVRNLVAWTAVINGLAINGCGRTAIEYFDRMVMEDGIEPDEVIFISVLSACSHSGLLDEGRRLFDEMKGQYGLVPQAEHYGCMVDLLGRAGRLDEALELIRTAPFKPTAVLWRTLLGACKVHKNVGIGEAAMQEIQRLDPHHHGDHVLMSNIYATAGQQDDAVHMRRRMKKQGIGKEPGCSVIELDGRVYSFVVEDKLHRHSREVHVMLDRIERELRKAGNVPETAVAPAAHHSERAAVAFGLMRTAPGTTLRVVKNLRVCEDCHVTMKLISKIYGREIVLRDRSRFHHFKDGSCSCGDYW</sequence>
<dbReference type="Pfam" id="PF20431">
    <property type="entry name" value="E_motif"/>
    <property type="match status" value="1"/>
</dbReference>
<dbReference type="GO" id="GO:0009451">
    <property type="term" value="P:RNA modification"/>
    <property type="evidence" value="ECO:0007669"/>
    <property type="project" value="InterPro"/>
</dbReference>
<evidence type="ECO:0000256" key="3">
    <source>
        <dbReference type="ARBA" id="ARBA00022946"/>
    </source>
</evidence>
<keyword evidence="3" id="KW-0809">Transit peptide</keyword>
<keyword evidence="2" id="KW-0677">Repeat</keyword>
<proteinExistence type="inferred from homology"/>
<feature type="repeat" description="PPR" evidence="4">
    <location>
        <begin position="446"/>
        <end position="476"/>
    </location>
</feature>
<evidence type="ECO:0000256" key="2">
    <source>
        <dbReference type="ARBA" id="ARBA00022737"/>
    </source>
</evidence>
<evidence type="ECO:0000259" key="7">
    <source>
        <dbReference type="Pfam" id="PF14432"/>
    </source>
</evidence>
<feature type="region of interest" description="Disordered" evidence="5">
    <location>
        <begin position="115"/>
        <end position="152"/>
    </location>
</feature>
<feature type="repeat" description="PPR" evidence="4">
    <location>
        <begin position="308"/>
        <end position="342"/>
    </location>
</feature>
<keyword evidence="6" id="KW-0812">Transmembrane</keyword>
<dbReference type="NCBIfam" id="TIGR00756">
    <property type="entry name" value="PPR"/>
    <property type="match status" value="3"/>
</dbReference>
<dbReference type="InterPro" id="IPR032867">
    <property type="entry name" value="DYW_dom"/>
</dbReference>
<dbReference type="Pfam" id="PF13041">
    <property type="entry name" value="PPR_2"/>
    <property type="match status" value="1"/>
</dbReference>
<dbReference type="Pfam" id="PF14432">
    <property type="entry name" value="DYW_deaminase"/>
    <property type="match status" value="1"/>
</dbReference>